<accession>A0ABX1TFE2</accession>
<dbReference type="RefSeq" id="WP_169247341.1">
    <property type="nucleotide sequence ID" value="NZ_SPMZ01000007.1"/>
</dbReference>
<keyword evidence="7" id="KW-1185">Reference proteome</keyword>
<reference evidence="6 7" key="1">
    <citation type="submission" date="2019-03" db="EMBL/GenBank/DDBJ databases">
        <title>Metabolic reconstructions from genomes of highly enriched 'Candidatus Accumulibacter' and 'Candidatus Competibacter' bioreactor populations.</title>
        <authorList>
            <person name="Annavajhala M.K."/>
            <person name="Welles L."/>
            <person name="Abbas B."/>
            <person name="Sorokin D."/>
            <person name="Park H."/>
            <person name="Van Loosdrecht M."/>
            <person name="Chandran K."/>
        </authorList>
    </citation>
    <scope>NUCLEOTIDE SEQUENCE [LARGE SCALE GENOMIC DNA]</scope>
    <source>
        <strain evidence="6 7">SBR_G</strain>
    </source>
</reference>
<comment type="caution">
    <text evidence="6">The sequence shown here is derived from an EMBL/GenBank/DDBJ whole genome shotgun (WGS) entry which is preliminary data.</text>
</comment>
<organism evidence="6 7">
    <name type="scientific">Candidatus Competibacter phosphatis</name>
    <dbReference type="NCBI Taxonomy" id="221280"/>
    <lineage>
        <taxon>Bacteria</taxon>
        <taxon>Pseudomonadati</taxon>
        <taxon>Pseudomonadota</taxon>
        <taxon>Gammaproteobacteria</taxon>
        <taxon>Candidatus Competibacteraceae</taxon>
        <taxon>Candidatus Competibacter</taxon>
    </lineage>
</organism>
<dbReference type="PANTHER" id="PTHR38776:SF1">
    <property type="entry name" value="MLTA-INTERACTING PROTEIN-RELATED"/>
    <property type="match status" value="1"/>
</dbReference>
<dbReference type="EMBL" id="SPMZ01000007">
    <property type="protein sequence ID" value="NMQ18086.1"/>
    <property type="molecule type" value="Genomic_DNA"/>
</dbReference>
<evidence type="ECO:0000256" key="5">
    <source>
        <dbReference type="ARBA" id="ARBA00023237"/>
    </source>
</evidence>
<dbReference type="Pfam" id="PF06629">
    <property type="entry name" value="MipA"/>
    <property type="match status" value="1"/>
</dbReference>
<keyword evidence="4" id="KW-0472">Membrane</keyword>
<name>A0ABX1TFE2_9GAMM</name>
<evidence type="ECO:0000256" key="1">
    <source>
        <dbReference type="ARBA" id="ARBA00004442"/>
    </source>
</evidence>
<dbReference type="PANTHER" id="PTHR38776">
    <property type="entry name" value="MLTA-INTERACTING PROTEIN-RELATED"/>
    <property type="match status" value="1"/>
</dbReference>
<evidence type="ECO:0000313" key="7">
    <source>
        <dbReference type="Proteomes" id="UP000760480"/>
    </source>
</evidence>
<comment type="subcellular location">
    <subcellularLocation>
        <location evidence="1">Cell outer membrane</location>
    </subcellularLocation>
</comment>
<dbReference type="InterPro" id="IPR010583">
    <property type="entry name" value="MipA"/>
</dbReference>
<keyword evidence="5" id="KW-0998">Cell outer membrane</keyword>
<evidence type="ECO:0000256" key="4">
    <source>
        <dbReference type="ARBA" id="ARBA00023136"/>
    </source>
</evidence>
<evidence type="ECO:0000256" key="2">
    <source>
        <dbReference type="ARBA" id="ARBA00005722"/>
    </source>
</evidence>
<evidence type="ECO:0000256" key="3">
    <source>
        <dbReference type="ARBA" id="ARBA00022729"/>
    </source>
</evidence>
<comment type="similarity">
    <text evidence="2">Belongs to the MipA/OmpV family.</text>
</comment>
<evidence type="ECO:0000313" key="6">
    <source>
        <dbReference type="EMBL" id="NMQ18086.1"/>
    </source>
</evidence>
<sequence length="277" mass="29508">MRISIKSKQALRVLTLLIGAFGGVGQGVRAEELVIPLEVPQLNFIGVGVGAYPDYLGSADYDVGAAPFGRFSLGGERFVRLLGNEARINLLDNPNWQFGPAALWRLSREDVENPVVNKVHEIDDAINLGLFGGYVWHDPDEIRRLAGVGAWALGDVSGVDNGWTAGINAYATQPVARMVTLAGGAAFTYGSGNYMKEYFGVTPADSLASGLPVYVPGGGARDVRGWGAAVLSLSLHWHLGVGVMYSRLVGDAADSPLVALEGSKNQWIYGLGTLYAW</sequence>
<protein>
    <submittedName>
        <fullName evidence="6">MipA/OmpV family protein</fullName>
    </submittedName>
</protein>
<keyword evidence="3" id="KW-0732">Signal</keyword>
<dbReference type="Proteomes" id="UP000760480">
    <property type="component" value="Unassembled WGS sequence"/>
</dbReference>
<proteinExistence type="inferred from homology"/>
<gene>
    <name evidence="6" type="ORF">E4P82_02065</name>
</gene>